<comment type="caution">
    <text evidence="2">The sequence shown here is derived from an EMBL/GenBank/DDBJ whole genome shotgun (WGS) entry which is preliminary data.</text>
</comment>
<feature type="compositionally biased region" description="Low complexity" evidence="1">
    <location>
        <begin position="94"/>
        <end position="110"/>
    </location>
</feature>
<feature type="region of interest" description="Disordered" evidence="1">
    <location>
        <begin position="85"/>
        <end position="144"/>
    </location>
</feature>
<name>A0A1Q3DF04_CEPFO</name>
<dbReference type="EMBL" id="BDDD01006862">
    <property type="protein sequence ID" value="GAV91022.1"/>
    <property type="molecule type" value="Genomic_DNA"/>
</dbReference>
<feature type="region of interest" description="Disordered" evidence="1">
    <location>
        <begin position="1"/>
        <end position="57"/>
    </location>
</feature>
<dbReference type="AlphaFoldDB" id="A0A1Q3DF04"/>
<evidence type="ECO:0000313" key="3">
    <source>
        <dbReference type="Proteomes" id="UP000187406"/>
    </source>
</evidence>
<evidence type="ECO:0000256" key="1">
    <source>
        <dbReference type="SAM" id="MobiDB-lite"/>
    </source>
</evidence>
<dbReference type="Proteomes" id="UP000187406">
    <property type="component" value="Unassembled WGS sequence"/>
</dbReference>
<feature type="compositionally biased region" description="Polar residues" evidence="1">
    <location>
        <begin position="118"/>
        <end position="129"/>
    </location>
</feature>
<evidence type="ECO:0000313" key="2">
    <source>
        <dbReference type="EMBL" id="GAV91022.1"/>
    </source>
</evidence>
<proteinExistence type="predicted"/>
<dbReference type="PANTHER" id="PTHR47546">
    <property type="entry name" value="S15/NS1, RNA-BINDING PROTEIN"/>
    <property type="match status" value="1"/>
</dbReference>
<dbReference type="FunCoup" id="A0A1Q3DF04">
    <property type="interactions" value="1379"/>
</dbReference>
<dbReference type="STRING" id="3775.A0A1Q3DF04"/>
<protein>
    <submittedName>
        <fullName evidence="2">Uncharacterized protein</fullName>
    </submittedName>
</protein>
<reference evidence="3" key="1">
    <citation type="submission" date="2016-04" db="EMBL/GenBank/DDBJ databases">
        <title>Cephalotus genome sequencing.</title>
        <authorList>
            <person name="Fukushima K."/>
            <person name="Hasebe M."/>
            <person name="Fang X."/>
        </authorList>
    </citation>
    <scope>NUCLEOTIDE SEQUENCE [LARGE SCALE GENOMIC DNA]</scope>
    <source>
        <strain evidence="3">cv. St1</strain>
    </source>
</reference>
<sequence length="433" mass="48544">MNPFHLPTTYNRVLFSGPTTRKPGPPSANPNPNPNRLSFIKPSLSSSSPQTLKTSNTQTHSLMALSLTIPKHRYLSNPSLIHLFSTTKTPHDASPTNPSQSQQSSSQPSPFASYFSDVKSSLKQKQNPPQLKPTYPSVTNSNSSLDEISRNLSEYRRRSTVPNSTESNPHSQPVSFQEVYKRNVIDKIDQSWQPEPTKTGGSWRPPFDEIRQSISQLKPKKGENAVQRDPMSLSKFKDSLRLKPEDAGRNVGYTVIGGTGELPGSIFGKEMMGEGRQNSKAMRSEFVSHYSYKDLGDKLRALRLEGVKEGGGWFSLAELNERLGRLREIEEKEKQLGFIGATFKHVRESLVAIKTEDDSKLKKISAQRLNILNQLGGTPNFMMHPPKEHLVEKYFHPDNMSSEEKLKIELAKVRDEFKMSESDCGSARVQGKC</sequence>
<dbReference type="InParanoid" id="A0A1Q3DF04"/>
<dbReference type="PANTHER" id="PTHR47546:SF3">
    <property type="entry name" value="30S RIBOSOMAL PROTEIN S15, CHLOROPLASTIC"/>
    <property type="match status" value="1"/>
</dbReference>
<organism evidence="2 3">
    <name type="scientific">Cephalotus follicularis</name>
    <name type="common">Albany pitcher plant</name>
    <dbReference type="NCBI Taxonomy" id="3775"/>
    <lineage>
        <taxon>Eukaryota</taxon>
        <taxon>Viridiplantae</taxon>
        <taxon>Streptophyta</taxon>
        <taxon>Embryophyta</taxon>
        <taxon>Tracheophyta</taxon>
        <taxon>Spermatophyta</taxon>
        <taxon>Magnoliopsida</taxon>
        <taxon>eudicotyledons</taxon>
        <taxon>Gunneridae</taxon>
        <taxon>Pentapetalae</taxon>
        <taxon>rosids</taxon>
        <taxon>fabids</taxon>
        <taxon>Oxalidales</taxon>
        <taxon>Cephalotaceae</taxon>
        <taxon>Cephalotus</taxon>
    </lineage>
</organism>
<accession>A0A1Q3DF04</accession>
<keyword evidence="3" id="KW-1185">Reference proteome</keyword>
<dbReference type="OrthoDB" id="441444at2759"/>
<feature type="compositionally biased region" description="Pro residues" evidence="1">
    <location>
        <begin position="23"/>
        <end position="33"/>
    </location>
</feature>
<feature type="compositionally biased region" description="Low complexity" evidence="1">
    <location>
        <begin position="41"/>
        <end position="55"/>
    </location>
</feature>
<gene>
    <name evidence="2" type="ORF">CFOL_v3_34422</name>
</gene>